<dbReference type="NCBIfam" id="TIGR00750">
    <property type="entry name" value="lao"/>
    <property type="match status" value="1"/>
</dbReference>
<evidence type="ECO:0000313" key="3">
    <source>
        <dbReference type="Proteomes" id="UP000199513"/>
    </source>
</evidence>
<dbReference type="PANTHER" id="PTHR23408">
    <property type="entry name" value="METHYLMALONYL-COA MUTASE"/>
    <property type="match status" value="1"/>
</dbReference>
<dbReference type="Gene3D" id="3.40.50.300">
    <property type="entry name" value="P-loop containing nucleotide triphosphate hydrolases"/>
    <property type="match status" value="1"/>
</dbReference>
<accession>A0A1I2A4J1</accession>
<dbReference type="GO" id="GO:0005525">
    <property type="term" value="F:GTP binding"/>
    <property type="evidence" value="ECO:0007669"/>
    <property type="project" value="InterPro"/>
</dbReference>
<dbReference type="STRING" id="1003.SAMN04488541_100126"/>
<comment type="similarity">
    <text evidence="1">Belongs to the SIMIBI class G3E GTPase family. ArgK/MeaB subfamily.</text>
</comment>
<dbReference type="Proteomes" id="UP000199513">
    <property type="component" value="Unassembled WGS sequence"/>
</dbReference>
<dbReference type="Pfam" id="PF03308">
    <property type="entry name" value="MeaB"/>
    <property type="match status" value="1"/>
</dbReference>
<dbReference type="NCBIfam" id="NF006958">
    <property type="entry name" value="PRK09435.1"/>
    <property type="match status" value="1"/>
</dbReference>
<dbReference type="GO" id="GO:0003924">
    <property type="term" value="F:GTPase activity"/>
    <property type="evidence" value="ECO:0007669"/>
    <property type="project" value="InterPro"/>
</dbReference>
<organism evidence="2 3">
    <name type="scientific">Thermoflexibacter ruber</name>
    <dbReference type="NCBI Taxonomy" id="1003"/>
    <lineage>
        <taxon>Bacteria</taxon>
        <taxon>Pseudomonadati</taxon>
        <taxon>Bacteroidota</taxon>
        <taxon>Cytophagia</taxon>
        <taxon>Cytophagales</taxon>
        <taxon>Thermoflexibacteraceae</taxon>
        <taxon>Thermoflexibacter</taxon>
    </lineage>
</organism>
<dbReference type="Gene3D" id="1.10.287.130">
    <property type="match status" value="1"/>
</dbReference>
<evidence type="ECO:0000256" key="1">
    <source>
        <dbReference type="ARBA" id="ARBA00009625"/>
    </source>
</evidence>
<dbReference type="Gene3D" id="1.20.5.170">
    <property type="match status" value="1"/>
</dbReference>
<dbReference type="CDD" id="cd03114">
    <property type="entry name" value="MMAA-like"/>
    <property type="match status" value="1"/>
</dbReference>
<protein>
    <submittedName>
        <fullName evidence="2">Methylmalonyl-CoA mutase metallochaperone MeaB</fullName>
    </submittedName>
</protein>
<dbReference type="InterPro" id="IPR027417">
    <property type="entry name" value="P-loop_NTPase"/>
</dbReference>
<dbReference type="PANTHER" id="PTHR23408:SF3">
    <property type="entry name" value="METHYLMALONIC ACIDURIA TYPE A PROTEIN, MITOCHONDRIAL"/>
    <property type="match status" value="1"/>
</dbReference>
<dbReference type="OrthoDB" id="9778292at2"/>
<gene>
    <name evidence="2" type="ORF">SAMN04488541_100126</name>
</gene>
<dbReference type="EMBL" id="FONY01000001">
    <property type="protein sequence ID" value="SFE38872.1"/>
    <property type="molecule type" value="Genomic_DNA"/>
</dbReference>
<dbReference type="GO" id="GO:0005737">
    <property type="term" value="C:cytoplasm"/>
    <property type="evidence" value="ECO:0007669"/>
    <property type="project" value="TreeGrafter"/>
</dbReference>
<proteinExistence type="inferred from homology"/>
<sequence>MRKRLSIEEYIEGIKSQNRFVLSRAITLVESELASDNALASELIEALLPLTGNSIRIGITGVPGVGKSTFIEAFGNLVTSLGKKLAVLAIDPSSQRTGGSIMGDKTRMETLGRNPLAFIRPSPAGSSLGGVSRKTRESMLLCEAAGFEVILIETVGVGQSETAVSNMVDFFLLLMLAGAGDELQGIKKGIMEMADAVVITKADGDNAPKAHLAKAEYQSALHLFPPSETGWQAQVLTCSALENKGLQEIWELIMQYQCLLQSNHSFQQKRQAQNIAWMHEVIKQSLENQFYNHFLIKKLIKEKEDSIKEGKQHSVKAAIELLELYANR</sequence>
<evidence type="ECO:0000313" key="2">
    <source>
        <dbReference type="EMBL" id="SFE38872.1"/>
    </source>
</evidence>
<dbReference type="AlphaFoldDB" id="A0A1I2A4J1"/>
<keyword evidence="3" id="KW-1185">Reference proteome</keyword>
<dbReference type="InterPro" id="IPR005129">
    <property type="entry name" value="GTPase_ArgK"/>
</dbReference>
<name>A0A1I2A4J1_9BACT</name>
<dbReference type="RefSeq" id="WP_091538173.1">
    <property type="nucleotide sequence ID" value="NZ_FONY01000001.1"/>
</dbReference>
<dbReference type="SUPFAM" id="SSF52540">
    <property type="entry name" value="P-loop containing nucleoside triphosphate hydrolases"/>
    <property type="match status" value="1"/>
</dbReference>
<reference evidence="2 3" key="1">
    <citation type="submission" date="2016-10" db="EMBL/GenBank/DDBJ databases">
        <authorList>
            <person name="de Groot N.N."/>
        </authorList>
    </citation>
    <scope>NUCLEOTIDE SEQUENCE [LARGE SCALE GENOMIC DNA]</scope>
    <source>
        <strain>GEY</strain>
        <strain evidence="3">DSM 9560</strain>
    </source>
</reference>